<sequence length="86" mass="10135">MDFVTVLLMCIPLYAAFRAFIITRDPEAKKKNPKNDTKSSNLFCLLYIYRFGIFYNYRRYRIPLSVIIELVIASSFINLKGFRVRG</sequence>
<evidence type="ECO:0000313" key="2">
    <source>
        <dbReference type="EMBL" id="MDQ0496350.1"/>
    </source>
</evidence>
<comment type="caution">
    <text evidence="2">The sequence shown here is derived from an EMBL/GenBank/DDBJ whole genome shotgun (WGS) entry which is preliminary data.</text>
</comment>
<evidence type="ECO:0000313" key="3">
    <source>
        <dbReference type="Proteomes" id="UP001242811"/>
    </source>
</evidence>
<protein>
    <submittedName>
        <fullName evidence="2">Uncharacterized protein</fullName>
    </submittedName>
</protein>
<reference evidence="2 3" key="1">
    <citation type="submission" date="2023-07" db="EMBL/GenBank/DDBJ databases">
        <title>Genomic Encyclopedia of Type Strains, Phase IV (KMG-IV): sequencing the most valuable type-strain genomes for metagenomic binning, comparative biology and taxonomic classification.</title>
        <authorList>
            <person name="Goeker M."/>
        </authorList>
    </citation>
    <scope>NUCLEOTIDE SEQUENCE [LARGE SCALE GENOMIC DNA]</scope>
    <source>
        <strain evidence="2 3">DSM 14914</strain>
    </source>
</reference>
<proteinExistence type="predicted"/>
<dbReference type="Proteomes" id="UP001242811">
    <property type="component" value="Unassembled WGS sequence"/>
</dbReference>
<keyword evidence="1" id="KW-0472">Membrane</keyword>
<name>A0ABU0L509_9BACL</name>
<dbReference type="EMBL" id="JAUSWA010000035">
    <property type="protein sequence ID" value="MDQ0496350.1"/>
    <property type="molecule type" value="Genomic_DNA"/>
</dbReference>
<keyword evidence="1" id="KW-1133">Transmembrane helix</keyword>
<gene>
    <name evidence="2" type="ORF">QOZ95_004540</name>
</gene>
<feature type="transmembrane region" description="Helical" evidence="1">
    <location>
        <begin position="64"/>
        <end position="82"/>
    </location>
</feature>
<keyword evidence="1" id="KW-0812">Transmembrane</keyword>
<accession>A0ABU0L509</accession>
<evidence type="ECO:0000256" key="1">
    <source>
        <dbReference type="SAM" id="Phobius"/>
    </source>
</evidence>
<organism evidence="2 3">
    <name type="scientific">Paenibacillus brasilensis</name>
    <dbReference type="NCBI Taxonomy" id="128574"/>
    <lineage>
        <taxon>Bacteria</taxon>
        <taxon>Bacillati</taxon>
        <taxon>Bacillota</taxon>
        <taxon>Bacilli</taxon>
        <taxon>Bacillales</taxon>
        <taxon>Paenibacillaceae</taxon>
        <taxon>Paenibacillus</taxon>
    </lineage>
</organism>
<keyword evidence="3" id="KW-1185">Reference proteome</keyword>
<dbReference type="RefSeq" id="WP_244315956.1">
    <property type="nucleotide sequence ID" value="NZ_CP045298.1"/>
</dbReference>